<comment type="caution">
    <text evidence="3">The sequence shown here is derived from an EMBL/GenBank/DDBJ whole genome shotgun (WGS) entry which is preliminary data.</text>
</comment>
<feature type="region of interest" description="Disordered" evidence="1">
    <location>
        <begin position="1"/>
        <end position="25"/>
    </location>
</feature>
<keyword evidence="4" id="KW-1185">Reference proteome</keyword>
<name>A0AA35TW64_GEOBA</name>
<evidence type="ECO:0000259" key="2">
    <source>
        <dbReference type="Pfam" id="PF15750"/>
    </source>
</evidence>
<feature type="compositionally biased region" description="Polar residues" evidence="1">
    <location>
        <begin position="77"/>
        <end position="97"/>
    </location>
</feature>
<dbReference type="Proteomes" id="UP001174909">
    <property type="component" value="Unassembled WGS sequence"/>
</dbReference>
<feature type="compositionally biased region" description="Polar residues" evidence="1">
    <location>
        <begin position="106"/>
        <end position="118"/>
    </location>
</feature>
<feature type="region of interest" description="Disordered" evidence="1">
    <location>
        <begin position="77"/>
        <end position="153"/>
    </location>
</feature>
<protein>
    <recommendedName>
        <fullName evidence="2">UBZ2-type domain-containing protein</fullName>
    </recommendedName>
</protein>
<dbReference type="AlphaFoldDB" id="A0AA35TW64"/>
<sequence length="197" mass="21190">MSTGLKRQNDFQDNSQSKQRRLETYGEYTDINSIASSGRAMDTDCVFPSNPGTSRGTKMPTGNGSNTASVAQIVSKTTPQGRISQGTVSNHTSTMENSRYGRKTSAGDTNPQRSNTPPMSRPEPVGVQTGDSGTVSEPSCHTSGTSSVGRVTPLGSRLTTDNCPMCNTRFPSWYEQVDADRHIAWCLQTVMDIGNGK</sequence>
<feature type="compositionally biased region" description="Polar residues" evidence="1">
    <location>
        <begin position="1"/>
        <end position="17"/>
    </location>
</feature>
<feature type="domain" description="UBZ2-type" evidence="2">
    <location>
        <begin position="162"/>
        <end position="192"/>
    </location>
</feature>
<dbReference type="EMBL" id="CASHTH010004235">
    <property type="protein sequence ID" value="CAI8055023.1"/>
    <property type="molecule type" value="Genomic_DNA"/>
</dbReference>
<organism evidence="3 4">
    <name type="scientific">Geodia barretti</name>
    <name type="common">Barrett's horny sponge</name>
    <dbReference type="NCBI Taxonomy" id="519541"/>
    <lineage>
        <taxon>Eukaryota</taxon>
        <taxon>Metazoa</taxon>
        <taxon>Porifera</taxon>
        <taxon>Demospongiae</taxon>
        <taxon>Heteroscleromorpha</taxon>
        <taxon>Tetractinellida</taxon>
        <taxon>Astrophorina</taxon>
        <taxon>Geodiidae</taxon>
        <taxon>Geodia</taxon>
    </lineage>
</organism>
<dbReference type="Pfam" id="PF15750">
    <property type="entry name" value="UBZ_FAAP20"/>
    <property type="match status" value="1"/>
</dbReference>
<reference evidence="3" key="1">
    <citation type="submission" date="2023-03" db="EMBL/GenBank/DDBJ databases">
        <authorList>
            <person name="Steffen K."/>
            <person name="Cardenas P."/>
        </authorList>
    </citation>
    <scope>NUCLEOTIDE SEQUENCE</scope>
</reference>
<accession>A0AA35TW64</accession>
<gene>
    <name evidence="3" type="ORF">GBAR_LOCUS30026</name>
</gene>
<evidence type="ECO:0000256" key="1">
    <source>
        <dbReference type="SAM" id="MobiDB-lite"/>
    </source>
</evidence>
<dbReference type="InterPro" id="IPR031490">
    <property type="entry name" value="UBZ2_FAAP20"/>
</dbReference>
<dbReference type="GO" id="GO:0043130">
    <property type="term" value="F:ubiquitin binding"/>
    <property type="evidence" value="ECO:0007669"/>
    <property type="project" value="InterPro"/>
</dbReference>
<evidence type="ECO:0000313" key="3">
    <source>
        <dbReference type="EMBL" id="CAI8055023.1"/>
    </source>
</evidence>
<evidence type="ECO:0000313" key="4">
    <source>
        <dbReference type="Proteomes" id="UP001174909"/>
    </source>
</evidence>
<feature type="compositionally biased region" description="Polar residues" evidence="1">
    <location>
        <begin position="129"/>
        <end position="149"/>
    </location>
</feature>
<proteinExistence type="predicted"/>